<dbReference type="InterPro" id="IPR020904">
    <property type="entry name" value="Sc_DH/Rdtase_CS"/>
</dbReference>
<comment type="similarity">
    <text evidence="1">Belongs to the short-chain dehydrogenases/reductases (SDR) family.</text>
</comment>
<accession>A0A7W9AHR4</accession>
<dbReference type="InterPro" id="IPR002347">
    <property type="entry name" value="SDR_fam"/>
</dbReference>
<dbReference type="PROSITE" id="PS00061">
    <property type="entry name" value="ADH_SHORT"/>
    <property type="match status" value="1"/>
</dbReference>
<dbReference type="PRINTS" id="PR00080">
    <property type="entry name" value="SDRFAMILY"/>
</dbReference>
<dbReference type="PANTHER" id="PTHR43477">
    <property type="entry name" value="DIHYDROANTICAPSIN 7-DEHYDROGENASE"/>
    <property type="match status" value="1"/>
</dbReference>
<organism evidence="5 6">
    <name type="scientific">Sphingobium boeckii</name>
    <dbReference type="NCBI Taxonomy" id="1082345"/>
    <lineage>
        <taxon>Bacteria</taxon>
        <taxon>Pseudomonadati</taxon>
        <taxon>Pseudomonadota</taxon>
        <taxon>Alphaproteobacteria</taxon>
        <taxon>Sphingomonadales</taxon>
        <taxon>Sphingomonadaceae</taxon>
        <taxon>Sphingobium</taxon>
    </lineage>
</organism>
<evidence type="ECO:0000256" key="1">
    <source>
        <dbReference type="ARBA" id="ARBA00006484"/>
    </source>
</evidence>
<protein>
    <submittedName>
        <fullName evidence="5">NAD(P)-dependent dehydrogenase (Short-subunit alcohol dehydrogenase family)</fullName>
    </submittedName>
</protein>
<dbReference type="RefSeq" id="WP_184017502.1">
    <property type="nucleotide sequence ID" value="NZ_JACIJC010000003.1"/>
</dbReference>
<name>A0A7W9AHR4_9SPHN</name>
<keyword evidence="6" id="KW-1185">Reference proteome</keyword>
<dbReference type="PANTHER" id="PTHR43477:SF1">
    <property type="entry name" value="DIHYDROANTICAPSIN 7-DEHYDROGENASE"/>
    <property type="match status" value="1"/>
</dbReference>
<dbReference type="SMART" id="SM00822">
    <property type="entry name" value="PKS_KR"/>
    <property type="match status" value="1"/>
</dbReference>
<dbReference type="SUPFAM" id="SSF51735">
    <property type="entry name" value="NAD(P)-binding Rossmann-fold domains"/>
    <property type="match status" value="1"/>
</dbReference>
<evidence type="ECO:0000313" key="5">
    <source>
        <dbReference type="EMBL" id="MBB5685737.1"/>
    </source>
</evidence>
<evidence type="ECO:0000259" key="4">
    <source>
        <dbReference type="SMART" id="SM00822"/>
    </source>
</evidence>
<dbReference type="EMBL" id="JACIJC010000003">
    <property type="protein sequence ID" value="MBB5685737.1"/>
    <property type="molecule type" value="Genomic_DNA"/>
</dbReference>
<dbReference type="AlphaFoldDB" id="A0A7W9AHR4"/>
<evidence type="ECO:0000256" key="3">
    <source>
        <dbReference type="ARBA" id="ARBA00051383"/>
    </source>
</evidence>
<feature type="domain" description="Ketoreductase" evidence="4">
    <location>
        <begin position="11"/>
        <end position="180"/>
    </location>
</feature>
<dbReference type="Pfam" id="PF13561">
    <property type="entry name" value="adh_short_C2"/>
    <property type="match status" value="1"/>
</dbReference>
<sequence>MIFASESLTGKHIVVTGASSGLGQAAANYMAALGANLSLIGRDQARLDETETMLAGSGSHATYAADVGDFTQADALVQKLVLERGAVDGLFHSAGTSLVMPMRLTKKSQVDDLFGAAVMGALGMAKALSRKNAMNDGGSLVFMSSVSAVRGRRGMVAYSAAKAATSGLVRALAIELAERKIRVNSITAGAVETAMHRNFVESVSEELVDGYRSLHPLGFGQPEDVGGAVAFLLSDASRWITGIDLPVDGGYAAK</sequence>
<dbReference type="Gene3D" id="3.40.50.720">
    <property type="entry name" value="NAD(P)-binding Rossmann-like Domain"/>
    <property type="match status" value="1"/>
</dbReference>
<evidence type="ECO:0000313" key="6">
    <source>
        <dbReference type="Proteomes" id="UP000549617"/>
    </source>
</evidence>
<dbReference type="GO" id="GO:0016491">
    <property type="term" value="F:oxidoreductase activity"/>
    <property type="evidence" value="ECO:0007669"/>
    <property type="project" value="UniProtKB-KW"/>
</dbReference>
<gene>
    <name evidence="5" type="ORF">FHS49_001753</name>
</gene>
<comment type="caution">
    <text evidence="5">The sequence shown here is derived from an EMBL/GenBank/DDBJ whole genome shotgun (WGS) entry which is preliminary data.</text>
</comment>
<dbReference type="InterPro" id="IPR051122">
    <property type="entry name" value="SDR_DHRS6-like"/>
</dbReference>
<dbReference type="InterPro" id="IPR036291">
    <property type="entry name" value="NAD(P)-bd_dom_sf"/>
</dbReference>
<reference evidence="5 6" key="1">
    <citation type="submission" date="2020-08" db="EMBL/GenBank/DDBJ databases">
        <title>Genomic Encyclopedia of Type Strains, Phase IV (KMG-IV): sequencing the most valuable type-strain genomes for metagenomic binning, comparative biology and taxonomic classification.</title>
        <authorList>
            <person name="Goeker M."/>
        </authorList>
    </citation>
    <scope>NUCLEOTIDE SEQUENCE [LARGE SCALE GENOMIC DNA]</scope>
    <source>
        <strain evidence="5 6">DSM 25079</strain>
    </source>
</reference>
<keyword evidence="2" id="KW-0560">Oxidoreductase</keyword>
<dbReference type="PRINTS" id="PR00081">
    <property type="entry name" value="GDHRDH"/>
</dbReference>
<evidence type="ECO:0000256" key="2">
    <source>
        <dbReference type="ARBA" id="ARBA00023002"/>
    </source>
</evidence>
<comment type="catalytic activity">
    <reaction evidence="3">
        <text>2,5-dichlorocyclohexa-2,5-dien-1,4-diol + NAD(+) = 2,5-dichlorohydroquinone + NADH + H(+)</text>
        <dbReference type="Rhea" id="RHEA:15741"/>
        <dbReference type="ChEBI" id="CHEBI:15378"/>
        <dbReference type="ChEBI" id="CHEBI:27545"/>
        <dbReference type="ChEBI" id="CHEBI:28975"/>
        <dbReference type="ChEBI" id="CHEBI:57540"/>
        <dbReference type="ChEBI" id="CHEBI:57945"/>
    </reaction>
</comment>
<dbReference type="FunFam" id="3.40.50.720:FF:000084">
    <property type="entry name" value="Short-chain dehydrogenase reductase"/>
    <property type="match status" value="1"/>
</dbReference>
<dbReference type="CDD" id="cd05233">
    <property type="entry name" value="SDR_c"/>
    <property type="match status" value="1"/>
</dbReference>
<dbReference type="InterPro" id="IPR057326">
    <property type="entry name" value="KR_dom"/>
</dbReference>
<dbReference type="Proteomes" id="UP000549617">
    <property type="component" value="Unassembled WGS sequence"/>
</dbReference>
<proteinExistence type="inferred from homology"/>